<dbReference type="Gene3D" id="3.30.420.10">
    <property type="entry name" value="Ribonuclease H-like superfamily/Ribonuclease H"/>
    <property type="match status" value="1"/>
</dbReference>
<name>A0A7M7HAF5_NASVI</name>
<proteinExistence type="predicted"/>
<accession>A0A7M7HAF5</accession>
<dbReference type="OrthoDB" id="7695642at2759"/>
<dbReference type="KEGG" id="nvi:103317660"/>
<dbReference type="Proteomes" id="UP000002358">
    <property type="component" value="Unassembled WGS sequence"/>
</dbReference>
<organism evidence="1 2">
    <name type="scientific">Nasonia vitripennis</name>
    <name type="common">Parasitic wasp</name>
    <dbReference type="NCBI Taxonomy" id="7425"/>
    <lineage>
        <taxon>Eukaryota</taxon>
        <taxon>Metazoa</taxon>
        <taxon>Ecdysozoa</taxon>
        <taxon>Arthropoda</taxon>
        <taxon>Hexapoda</taxon>
        <taxon>Insecta</taxon>
        <taxon>Pterygota</taxon>
        <taxon>Neoptera</taxon>
        <taxon>Endopterygota</taxon>
        <taxon>Hymenoptera</taxon>
        <taxon>Apocrita</taxon>
        <taxon>Proctotrupomorpha</taxon>
        <taxon>Chalcidoidea</taxon>
        <taxon>Pteromalidae</taxon>
        <taxon>Pteromalinae</taxon>
        <taxon>Nasonia</taxon>
    </lineage>
</organism>
<protein>
    <recommendedName>
        <fullName evidence="3">Reverse transcriptase domain-containing protein</fullName>
    </recommendedName>
</protein>
<sequence>MGIKEWRDYCKDIERYPDVARLLQILAKDPKVLLKAIRLPTGEYTTSEEECLKLFLQANLPGFRLSHNMKDESSGRNKQQRAAKVVTPEKVKSAIRNFQPFKAPSIDGIYPAFLQEGLEELVGPLVKLFRASVALAHVPEIWKTARVVFILKTGMTSQTTVKDYRPISLNSFVFKTLDRAGFSTETELHSAVWRIEEQLKMGKIMVGVFLDIEGAFNCISIEAVVKEAGLYGMPGPLIKWLKGMLTHRTVISSLGTVTVSGKVRSEIGAAMDAMQLALRKVERWCCLTGLSVNLDKVEMVIFSRKYKLNAYRAPKLSGVALQAKDSAKYLGIVLDKKLTWVKHLTAQAVLVPRLAYAALVWWPWAVLVGARAALEKLRGLRGAAWAYRTTPTKALGILVKVEPLHLGMAAKVAHRLNVYGQWTQGTRHTRLSGGVGFLPEFSIKTDIMIPRFFFGRRYGVVIPTREEWKARRDSLPGTGDVWYTDGSRAETGSRYYCRRDERGTFFSLRRYAMVLQTKIYAILTCAQRNIELGARDKIITICSDSQAALMAHRTTYRLGAKQSLIGPEPYTVAARCLLAGEIRDWVEREHTKAWQGTQGCRQARLVNGQDTNVGLTKCIAGGSRNNSRLLIQIVTRQIPLRYHSLKMGKEATGVCRWCEGAEETPTHVLTVCPKFVQLRHQCLKELFPTCKEIRALDVGAILTFSRRTGSPA</sequence>
<evidence type="ECO:0008006" key="3">
    <source>
        <dbReference type="Google" id="ProtNLM"/>
    </source>
</evidence>
<dbReference type="InParanoid" id="A0A7M7HAF5"/>
<dbReference type="EnsemblMetazoa" id="XM_008216221">
    <property type="protein sequence ID" value="XP_008214443"/>
    <property type="gene ID" value="LOC103317660"/>
</dbReference>
<dbReference type="GeneID" id="103317660"/>
<evidence type="ECO:0000313" key="1">
    <source>
        <dbReference type="EnsemblMetazoa" id="XP_008214443"/>
    </source>
</evidence>
<dbReference type="AlphaFoldDB" id="A0A7M7HAF5"/>
<keyword evidence="2" id="KW-1185">Reference proteome</keyword>
<dbReference type="InterPro" id="IPR036397">
    <property type="entry name" value="RNaseH_sf"/>
</dbReference>
<dbReference type="GO" id="GO:0003676">
    <property type="term" value="F:nucleic acid binding"/>
    <property type="evidence" value="ECO:0007669"/>
    <property type="project" value="InterPro"/>
</dbReference>
<dbReference type="RefSeq" id="XP_008214443.1">
    <property type="nucleotide sequence ID" value="XM_008216221.1"/>
</dbReference>
<reference evidence="1" key="1">
    <citation type="submission" date="2021-01" db="UniProtKB">
        <authorList>
            <consortium name="EnsemblMetazoa"/>
        </authorList>
    </citation>
    <scope>IDENTIFICATION</scope>
</reference>
<evidence type="ECO:0000313" key="2">
    <source>
        <dbReference type="Proteomes" id="UP000002358"/>
    </source>
</evidence>
<dbReference type="PANTHER" id="PTHR19446">
    <property type="entry name" value="REVERSE TRANSCRIPTASES"/>
    <property type="match status" value="1"/>
</dbReference>